<feature type="region of interest" description="Disordered" evidence="1">
    <location>
        <begin position="617"/>
        <end position="649"/>
    </location>
</feature>
<gene>
    <name evidence="2" type="ORF">J4Q44_G00270740</name>
</gene>
<feature type="compositionally biased region" description="Low complexity" evidence="1">
    <location>
        <begin position="677"/>
        <end position="696"/>
    </location>
</feature>
<evidence type="ECO:0000313" key="3">
    <source>
        <dbReference type="Proteomes" id="UP001356427"/>
    </source>
</evidence>
<keyword evidence="3" id="KW-1185">Reference proteome</keyword>
<feature type="compositionally biased region" description="Basic and acidic residues" evidence="1">
    <location>
        <begin position="878"/>
        <end position="897"/>
    </location>
</feature>
<dbReference type="Proteomes" id="UP001356427">
    <property type="component" value="Unassembled WGS sequence"/>
</dbReference>
<name>A0AAN8QEM7_9TELE</name>
<feature type="compositionally biased region" description="Polar residues" evidence="1">
    <location>
        <begin position="751"/>
        <end position="773"/>
    </location>
</feature>
<feature type="region of interest" description="Disordered" evidence="1">
    <location>
        <begin position="794"/>
        <end position="824"/>
    </location>
</feature>
<dbReference type="EMBL" id="JAGTTL010000025">
    <property type="protein sequence ID" value="KAK6302719.1"/>
    <property type="molecule type" value="Genomic_DNA"/>
</dbReference>
<feature type="compositionally biased region" description="Basic and acidic residues" evidence="1">
    <location>
        <begin position="486"/>
        <end position="497"/>
    </location>
</feature>
<feature type="region of interest" description="Disordered" evidence="1">
    <location>
        <begin position="878"/>
        <end position="905"/>
    </location>
</feature>
<feature type="compositionally biased region" description="Basic and acidic residues" evidence="1">
    <location>
        <begin position="573"/>
        <end position="588"/>
    </location>
</feature>
<reference evidence="2 3" key="1">
    <citation type="submission" date="2021-04" db="EMBL/GenBank/DDBJ databases">
        <authorList>
            <person name="De Guttry C."/>
            <person name="Zahm M."/>
            <person name="Klopp C."/>
            <person name="Cabau C."/>
            <person name="Louis A."/>
            <person name="Berthelot C."/>
            <person name="Parey E."/>
            <person name="Roest Crollius H."/>
            <person name="Montfort J."/>
            <person name="Robinson-Rechavi M."/>
            <person name="Bucao C."/>
            <person name="Bouchez O."/>
            <person name="Gislard M."/>
            <person name="Lluch J."/>
            <person name="Milhes M."/>
            <person name="Lampietro C."/>
            <person name="Lopez Roques C."/>
            <person name="Donnadieu C."/>
            <person name="Braasch I."/>
            <person name="Desvignes T."/>
            <person name="Postlethwait J."/>
            <person name="Bobe J."/>
            <person name="Wedekind C."/>
            <person name="Guiguen Y."/>
        </authorList>
    </citation>
    <scope>NUCLEOTIDE SEQUENCE [LARGE SCALE GENOMIC DNA]</scope>
    <source>
        <strain evidence="2">Cs_M1</strain>
        <tissue evidence="2">Blood</tissue>
    </source>
</reference>
<sequence>MDELLVLPTASVVGISTAVSARSSRVSFAERAPSETAVEGVRYSESGLSGRAFSKTELVDATHRVSSVRLPFREVSVMRTAETPERHSSPRVSPQTCSVSATTTATGLSSKYSLSRVPSVSLSDGAAESVSMEVISDVEDIYTAPSMEHIVSSTAAVVGISPAVSARCSSNDMSGRTCFETAVVGAEIPEKHTSPKVSPQTSLMSAHVGQSMSGTDISPKSSLDGFSSIGERAAESASSEVMYMEEKYKASMAELPGSPAAVGGTSQAVSARCSQSDIAERVPSETIVGRHTSSRVSPQTSVISATGLSSKFSLARAPSVSLSDGATEPAQIDNKTLSMDELMTSPLYSHWSPAGSESDLLGLLKRAPSETAVDGAHRVSLVRIPSRVESVMRTAETPERHTFPRVSPQTSFTGVVSDMTVFYRDSSMGELPLSPSVGEELVEEAYEVPSMEKKEISFASVGRLSPIVSARHTGSGLTGRAFSETELVRPETPDRHTSPRLSPRVSPQSSLARISSAPSMEEPRMSPTASVGRLLPVMSSVRYSGSGLSGRVFSETELVDAAHSVSLVRIPSKEESVRRRAETPERHTSPRVSPRASQRVSPQISLVSAHVGESLSGTAISPHFSLPRIPSAPSMDRPTSPRVSQRVSLQSSLARIPSAQSVEELLVSPSTSVGRMSPAVSRRSSKSSLSERAPSETIIRYSESGLSGTELVDAAQRVSSVRKPSREESVGRKAETPERHTSPRVSPRMSPRTSPRVSPQSSLARISSAPSMEEQLVSSTASVCRISPAAAMEAAHQEESVGRTAEAPESHTTPRVSFRISPQTSKTSVLSDVAVLYRPSMTAGLCLEVLDIESDQVNTSMSDIRAQFPSDTAAMETVHRESSGRIPRREESVRRTAETQTSFASGVLDNSTQVSQTSIHLCEEVTAYPTEVQQGTLRLGVYLGVFPANVVGPQNNRTQNTCSQGVQTIPDYHGPPSQSVPIGAGHITHDAQPARENYTNQVWTLYHLANETEEGTLSTKVISQPPYNGSAYICNFGPGHVLLAERSPSPQQSEAQSWSGQPRQQPQLQPQPPPFPMSPRRAFTHMAQPSTLSTPSLPQISFPNFFMHPQLLPVSLGKSGCSVPTAMQTRWRSAAVRADDPPGYLSFSVPMETVSGGSGQDQFLQVISDEGNTVYSPALIRIVTLEPTEEEDQEGARRWPTSAPFNW</sequence>
<feature type="compositionally biased region" description="Basic and acidic residues" evidence="1">
    <location>
        <begin position="724"/>
        <end position="741"/>
    </location>
</feature>
<feature type="region of interest" description="Disordered" evidence="1">
    <location>
        <begin position="473"/>
        <end position="528"/>
    </location>
</feature>
<feature type="region of interest" description="Disordered" evidence="1">
    <location>
        <begin position="1043"/>
        <end position="1081"/>
    </location>
</feature>
<accession>A0AAN8QEM7</accession>
<feature type="compositionally biased region" description="Polar residues" evidence="1">
    <location>
        <begin position="505"/>
        <end position="518"/>
    </location>
</feature>
<protein>
    <submittedName>
        <fullName evidence="2">Uncharacterized protein</fullName>
    </submittedName>
</protein>
<comment type="caution">
    <text evidence="2">The sequence shown here is derived from an EMBL/GenBank/DDBJ whole genome shotgun (WGS) entry which is preliminary data.</text>
</comment>
<organism evidence="2 3">
    <name type="scientific">Coregonus suidteri</name>
    <dbReference type="NCBI Taxonomy" id="861788"/>
    <lineage>
        <taxon>Eukaryota</taxon>
        <taxon>Metazoa</taxon>
        <taxon>Chordata</taxon>
        <taxon>Craniata</taxon>
        <taxon>Vertebrata</taxon>
        <taxon>Euteleostomi</taxon>
        <taxon>Actinopterygii</taxon>
        <taxon>Neopterygii</taxon>
        <taxon>Teleostei</taxon>
        <taxon>Protacanthopterygii</taxon>
        <taxon>Salmoniformes</taxon>
        <taxon>Salmonidae</taxon>
        <taxon>Coregoninae</taxon>
        <taxon>Coregonus</taxon>
    </lineage>
</organism>
<feature type="compositionally biased region" description="Polar residues" evidence="1">
    <location>
        <begin position="1048"/>
        <end position="1060"/>
    </location>
</feature>
<feature type="region of interest" description="Disordered" evidence="1">
    <location>
        <begin position="715"/>
        <end position="773"/>
    </location>
</feature>
<evidence type="ECO:0000256" key="1">
    <source>
        <dbReference type="SAM" id="MobiDB-lite"/>
    </source>
</evidence>
<feature type="compositionally biased region" description="Basic and acidic residues" evidence="1">
    <location>
        <begin position="795"/>
        <end position="809"/>
    </location>
</feature>
<proteinExistence type="predicted"/>
<feature type="region of interest" description="Disordered" evidence="1">
    <location>
        <begin position="668"/>
        <end position="696"/>
    </location>
</feature>
<feature type="region of interest" description="Disordered" evidence="1">
    <location>
        <begin position="573"/>
        <end position="601"/>
    </location>
</feature>
<evidence type="ECO:0000313" key="2">
    <source>
        <dbReference type="EMBL" id="KAK6302719.1"/>
    </source>
</evidence>
<dbReference type="AlphaFoldDB" id="A0AAN8QEM7"/>
<feature type="compositionally biased region" description="Polar residues" evidence="1">
    <location>
        <begin position="810"/>
        <end position="824"/>
    </location>
</feature>